<feature type="transmembrane region" description="Helical" evidence="4">
    <location>
        <begin position="346"/>
        <end position="372"/>
    </location>
</feature>
<keyword evidence="4" id="KW-0812">Transmembrane</keyword>
<feature type="transmembrane region" description="Helical" evidence="4">
    <location>
        <begin position="147"/>
        <end position="168"/>
    </location>
</feature>
<gene>
    <name evidence="6" type="ORF">OFBG_01605</name>
</gene>
<proteinExistence type="predicted"/>
<keyword evidence="7" id="KW-1185">Reference proteome</keyword>
<dbReference type="GeneID" id="77134397"/>
<dbReference type="Pfam" id="PF12801">
    <property type="entry name" value="Fer4_5"/>
    <property type="match status" value="2"/>
</dbReference>
<feature type="domain" description="4Fe-4S ferredoxin-type" evidence="5">
    <location>
        <begin position="188"/>
        <end position="219"/>
    </location>
</feature>
<dbReference type="PANTHER" id="PTHR30224:SF4">
    <property type="entry name" value="ELECTRON TRANSPORT PROTEIN YCCM-RELATED"/>
    <property type="match status" value="1"/>
</dbReference>
<accession>C3XBK1</accession>
<dbReference type="EMBL" id="GG658170">
    <property type="protein sequence ID" value="EEO30577.1"/>
    <property type="molecule type" value="Genomic_DNA"/>
</dbReference>
<feature type="transmembrane region" description="Helical" evidence="4">
    <location>
        <begin position="174"/>
        <end position="195"/>
    </location>
</feature>
<name>C3XBK1_OXAFO</name>
<keyword evidence="3 4" id="KW-0472">Membrane</keyword>
<evidence type="ECO:0000256" key="4">
    <source>
        <dbReference type="SAM" id="Phobius"/>
    </source>
</evidence>
<evidence type="ECO:0000313" key="6">
    <source>
        <dbReference type="EMBL" id="EEO30577.1"/>
    </source>
</evidence>
<dbReference type="InterPro" id="IPR052378">
    <property type="entry name" value="NosR_regulator"/>
</dbReference>
<feature type="transmembrane region" description="Helical" evidence="4">
    <location>
        <begin position="60"/>
        <end position="81"/>
    </location>
</feature>
<reference evidence="6 7" key="1">
    <citation type="submission" date="2009-02" db="EMBL/GenBank/DDBJ databases">
        <title>The Genome Sequence of Oxalobacter formigenes OXCC13.</title>
        <authorList>
            <consortium name="The Broad Institute Genome Sequencing Platform"/>
            <person name="Ward D."/>
            <person name="Young S.K."/>
            <person name="Kodira C.D."/>
            <person name="Zeng Q."/>
            <person name="Koehrsen M."/>
            <person name="Alvarado L."/>
            <person name="Berlin A."/>
            <person name="Borenstein D."/>
            <person name="Chen Z."/>
            <person name="Engels R."/>
            <person name="Freedman E."/>
            <person name="Gellesch M."/>
            <person name="Goldberg J."/>
            <person name="Griggs A."/>
            <person name="Gujja S."/>
            <person name="Heiman D."/>
            <person name="Hepburn T."/>
            <person name="Howarth C."/>
            <person name="Jen D."/>
            <person name="Larson L."/>
            <person name="Lewis B."/>
            <person name="Mehta T."/>
            <person name="Park D."/>
            <person name="Pearson M."/>
            <person name="Roberts A."/>
            <person name="Saif S."/>
            <person name="Shea T."/>
            <person name="Shenoy N."/>
            <person name="Sisk P."/>
            <person name="Stolte C."/>
            <person name="Sykes S."/>
            <person name="Walk T."/>
            <person name="White J."/>
            <person name="Yandava C."/>
            <person name="Allison M.J."/>
            <person name="Lander E."/>
            <person name="Nusbaum C."/>
            <person name="Galagan J."/>
            <person name="Birren B."/>
        </authorList>
    </citation>
    <scope>NUCLEOTIDE SEQUENCE [LARGE SCALE GENOMIC DNA]</scope>
    <source>
        <strain evidence="6 7">OXCC13</strain>
    </source>
</reference>
<feature type="transmembrane region" description="Helical" evidence="4">
    <location>
        <begin position="420"/>
        <end position="438"/>
    </location>
</feature>
<evidence type="ECO:0000259" key="5">
    <source>
        <dbReference type="Pfam" id="PF12801"/>
    </source>
</evidence>
<dbReference type="Proteomes" id="UP000005089">
    <property type="component" value="Unassembled WGS sequence"/>
</dbReference>
<feature type="transmembrane region" description="Helical" evidence="4">
    <location>
        <begin position="450"/>
        <end position="467"/>
    </location>
</feature>
<feature type="transmembrane region" description="Helical" evidence="4">
    <location>
        <begin position="295"/>
        <end position="312"/>
    </location>
</feature>
<evidence type="ECO:0000256" key="3">
    <source>
        <dbReference type="ARBA" id="ARBA00023136"/>
    </source>
</evidence>
<evidence type="ECO:0000313" key="7">
    <source>
        <dbReference type="Proteomes" id="UP000005089"/>
    </source>
</evidence>
<sequence length="473" mass="53063">MNDIEKDLFRKTVVIKTTSLKPAEYSVLSEDKSIRADETFPHSADSLSRIEKVLRHHRKAVSLIQWLVVLLYFSLLLLPALSGNFIDERVYDSISDFSRLIFWGTGWPLIVLSMMVCGRIWCGLFCPDGTLTEFISRHGQKRSIPRWIRWKGWPCTVLTGTVLYGQLIAVYDNFPATLVLLGIPTCLALLTGFLYGNGKRIWCMYLCPGNGIFGLLARLSPIYYKVDREKWEQYSGQQERLDCPTLINVRQMQGMSGCHACGRCLGHRNAVELGFRSPSSEIVTTPENRISGSELFLLLWGVTGICTAALAWRGNVLYSQFILRLAQLDVLAASDLPWWLSASPSSPFLLIFIIISGSALALMIVVLLRLAALVSGNGILWKQLALCLIPVTGFGIFLGISQIGFSLWEAYGFHSGWKPVFQFMVLTAASLFSVWLGIRIIFGRIHLANMIAFFIYCLSVALLFAVWTNCFLT</sequence>
<keyword evidence="2" id="KW-1003">Cell membrane</keyword>
<dbReference type="GO" id="GO:0005886">
    <property type="term" value="C:plasma membrane"/>
    <property type="evidence" value="ECO:0007669"/>
    <property type="project" value="UniProtKB-SubCell"/>
</dbReference>
<evidence type="ECO:0000256" key="2">
    <source>
        <dbReference type="ARBA" id="ARBA00022475"/>
    </source>
</evidence>
<protein>
    <recommendedName>
        <fullName evidence="5">4Fe-4S ferredoxin-type domain-containing protein</fullName>
    </recommendedName>
</protein>
<dbReference type="STRING" id="847.BRW83_0487"/>
<organism evidence="6 7">
    <name type="scientific">Oxalobacter formigenes OXCC13</name>
    <dbReference type="NCBI Taxonomy" id="556269"/>
    <lineage>
        <taxon>Bacteria</taxon>
        <taxon>Pseudomonadati</taxon>
        <taxon>Pseudomonadota</taxon>
        <taxon>Betaproteobacteria</taxon>
        <taxon>Burkholderiales</taxon>
        <taxon>Oxalobacteraceae</taxon>
        <taxon>Oxalobacter</taxon>
    </lineage>
</organism>
<feature type="transmembrane region" description="Helical" evidence="4">
    <location>
        <begin position="101"/>
        <end position="126"/>
    </location>
</feature>
<dbReference type="InterPro" id="IPR017896">
    <property type="entry name" value="4Fe4S_Fe-S-bd"/>
</dbReference>
<dbReference type="HOGENOM" id="CLU_598345_0_0_4"/>
<dbReference type="RefSeq" id="WP_005881861.1">
    <property type="nucleotide sequence ID" value="NZ_CP019430.1"/>
</dbReference>
<dbReference type="AlphaFoldDB" id="C3XBK1"/>
<keyword evidence="4" id="KW-1133">Transmembrane helix</keyword>
<comment type="subcellular location">
    <subcellularLocation>
        <location evidence="1">Cell membrane</location>
    </subcellularLocation>
</comment>
<feature type="transmembrane region" description="Helical" evidence="4">
    <location>
        <begin position="384"/>
        <end position="408"/>
    </location>
</feature>
<dbReference type="eggNOG" id="COG0348">
    <property type="taxonomic scope" value="Bacteria"/>
</dbReference>
<dbReference type="PANTHER" id="PTHR30224">
    <property type="entry name" value="ELECTRON TRANSPORT PROTEIN"/>
    <property type="match status" value="1"/>
</dbReference>
<evidence type="ECO:0000256" key="1">
    <source>
        <dbReference type="ARBA" id="ARBA00004236"/>
    </source>
</evidence>
<feature type="domain" description="4Fe-4S ferredoxin-type" evidence="5">
    <location>
        <begin position="101"/>
        <end position="145"/>
    </location>
</feature>